<accession>A0A171DQ87</accession>
<dbReference type="InterPro" id="IPR029016">
    <property type="entry name" value="GAF-like_dom_sf"/>
</dbReference>
<keyword evidence="7" id="KW-1185">Reference proteome</keyword>
<dbReference type="PROSITE" id="PS51078">
    <property type="entry name" value="ICLR_ED"/>
    <property type="match status" value="1"/>
</dbReference>
<evidence type="ECO:0000259" key="4">
    <source>
        <dbReference type="PROSITE" id="PS51077"/>
    </source>
</evidence>
<reference evidence="6 7" key="1">
    <citation type="journal article" date="2016" name="Genome Announc.">
        <title>Draft Genome Sequence of Planomonospora sphaerica JCM9374, a Rare Actinomycete.</title>
        <authorList>
            <person name="Dohra H."/>
            <person name="Suzuki T."/>
            <person name="Inoue Y."/>
            <person name="Kodani S."/>
        </authorList>
    </citation>
    <scope>NUCLEOTIDE SEQUENCE [LARGE SCALE GENOMIC DNA]</scope>
    <source>
        <strain evidence="6 7">JCM 9374</strain>
    </source>
</reference>
<dbReference type="AlphaFoldDB" id="A0A171DQ87"/>
<dbReference type="InterPro" id="IPR036388">
    <property type="entry name" value="WH-like_DNA-bd_sf"/>
</dbReference>
<protein>
    <submittedName>
        <fullName evidence="6">IclR family transcriptional regulator</fullName>
    </submittedName>
</protein>
<dbReference type="SMART" id="SM00346">
    <property type="entry name" value="HTH_ICLR"/>
    <property type="match status" value="1"/>
</dbReference>
<evidence type="ECO:0000256" key="1">
    <source>
        <dbReference type="ARBA" id="ARBA00023015"/>
    </source>
</evidence>
<dbReference type="OrthoDB" id="60629at2"/>
<dbReference type="Proteomes" id="UP000077701">
    <property type="component" value="Unassembled WGS sequence"/>
</dbReference>
<keyword evidence="3" id="KW-0804">Transcription</keyword>
<dbReference type="GO" id="GO:0003677">
    <property type="term" value="F:DNA binding"/>
    <property type="evidence" value="ECO:0007669"/>
    <property type="project" value="UniProtKB-KW"/>
</dbReference>
<dbReference type="Pfam" id="PF09339">
    <property type="entry name" value="HTH_IclR"/>
    <property type="match status" value="1"/>
</dbReference>
<keyword evidence="2" id="KW-0238">DNA-binding</keyword>
<reference evidence="7" key="2">
    <citation type="submission" date="2016-04" db="EMBL/GenBank/DDBJ databases">
        <title>Planomonospora sphaerica JCM9374 whole genome shotgun sequence.</title>
        <authorList>
            <person name="Suzuki T."/>
            <person name="Dohra H."/>
            <person name="Kodani S."/>
        </authorList>
    </citation>
    <scope>NUCLEOTIDE SEQUENCE [LARGE SCALE GENOMIC DNA]</scope>
    <source>
        <strain evidence="7">JCM 9374</strain>
    </source>
</reference>
<dbReference type="Gene3D" id="3.30.450.40">
    <property type="match status" value="1"/>
</dbReference>
<dbReference type="GO" id="GO:0003700">
    <property type="term" value="F:DNA-binding transcription factor activity"/>
    <property type="evidence" value="ECO:0007669"/>
    <property type="project" value="TreeGrafter"/>
</dbReference>
<dbReference type="InterPro" id="IPR005471">
    <property type="entry name" value="Tscrpt_reg_IclR_N"/>
</dbReference>
<comment type="caution">
    <text evidence="6">The sequence shown here is derived from an EMBL/GenBank/DDBJ whole genome shotgun (WGS) entry which is preliminary data.</text>
</comment>
<dbReference type="InterPro" id="IPR014757">
    <property type="entry name" value="Tscrpt_reg_IclR_C"/>
</dbReference>
<dbReference type="Gene3D" id="1.10.10.10">
    <property type="entry name" value="Winged helix-like DNA-binding domain superfamily/Winged helix DNA-binding domain"/>
    <property type="match status" value="1"/>
</dbReference>
<dbReference type="PROSITE" id="PS51077">
    <property type="entry name" value="HTH_ICLR"/>
    <property type="match status" value="1"/>
</dbReference>
<gene>
    <name evidence="6" type="ORF">PS9374_06912</name>
</gene>
<dbReference type="InterPro" id="IPR050707">
    <property type="entry name" value="HTH_MetabolicPath_Reg"/>
</dbReference>
<dbReference type="SUPFAM" id="SSF46785">
    <property type="entry name" value="Winged helix' DNA-binding domain"/>
    <property type="match status" value="1"/>
</dbReference>
<dbReference type="PANTHER" id="PTHR30136">
    <property type="entry name" value="HELIX-TURN-HELIX TRANSCRIPTIONAL REGULATOR, ICLR FAMILY"/>
    <property type="match status" value="1"/>
</dbReference>
<dbReference type="SUPFAM" id="SSF55781">
    <property type="entry name" value="GAF domain-like"/>
    <property type="match status" value="1"/>
</dbReference>
<organism evidence="6 7">
    <name type="scientific">Planomonospora sphaerica</name>
    <dbReference type="NCBI Taxonomy" id="161355"/>
    <lineage>
        <taxon>Bacteria</taxon>
        <taxon>Bacillati</taxon>
        <taxon>Actinomycetota</taxon>
        <taxon>Actinomycetes</taxon>
        <taxon>Streptosporangiales</taxon>
        <taxon>Streptosporangiaceae</taxon>
        <taxon>Planomonospora</taxon>
    </lineage>
</organism>
<evidence type="ECO:0000256" key="2">
    <source>
        <dbReference type="ARBA" id="ARBA00023125"/>
    </source>
</evidence>
<evidence type="ECO:0000259" key="5">
    <source>
        <dbReference type="PROSITE" id="PS51078"/>
    </source>
</evidence>
<feature type="domain" description="HTH iclR-type" evidence="4">
    <location>
        <begin position="10"/>
        <end position="71"/>
    </location>
</feature>
<evidence type="ECO:0000313" key="7">
    <source>
        <dbReference type="Proteomes" id="UP000077701"/>
    </source>
</evidence>
<evidence type="ECO:0000256" key="3">
    <source>
        <dbReference type="ARBA" id="ARBA00023163"/>
    </source>
</evidence>
<dbReference type="STRING" id="161355.PS9374_06912"/>
<keyword evidence="1" id="KW-0805">Transcription regulation</keyword>
<proteinExistence type="predicted"/>
<dbReference type="GO" id="GO:0045892">
    <property type="term" value="P:negative regulation of DNA-templated transcription"/>
    <property type="evidence" value="ECO:0007669"/>
    <property type="project" value="TreeGrafter"/>
</dbReference>
<evidence type="ECO:0000313" key="6">
    <source>
        <dbReference type="EMBL" id="GAT71221.1"/>
    </source>
</evidence>
<dbReference type="EMBL" id="BDCX01000023">
    <property type="protein sequence ID" value="GAT71221.1"/>
    <property type="molecule type" value="Genomic_DNA"/>
</dbReference>
<dbReference type="InterPro" id="IPR036390">
    <property type="entry name" value="WH_DNA-bd_sf"/>
</dbReference>
<dbReference type="Pfam" id="PF01614">
    <property type="entry name" value="IclR_C"/>
    <property type="match status" value="1"/>
</dbReference>
<sequence>MPGGAREAGRSVTSRVLAVLGAFDADHPRLTLTEIARRSGMALSTVHRLVGELEAWQALTRAPDGRFHVGLRLWELGQLAPGPLQQVARPWLQELFGSTGENVHLAVRDGFEVLYVDKVHGRRAVPIVSRVGGRLPMHPTGVGKALLAFEPDRVVASYLSRPLERPTPHTITEPGRLARELRQVRERGYAVTHEEMTLGSCSAAAPVLVDGRPVAAVGIVVSSRRAREMQRLVEPLLAVAGHISDAYRTALAAPQPPH</sequence>
<dbReference type="RefSeq" id="WP_068904156.1">
    <property type="nucleotide sequence ID" value="NZ_BDCX01000023.1"/>
</dbReference>
<dbReference type="PANTHER" id="PTHR30136:SF24">
    <property type="entry name" value="HTH-TYPE TRANSCRIPTIONAL REPRESSOR ALLR"/>
    <property type="match status" value="1"/>
</dbReference>
<feature type="domain" description="IclR-ED" evidence="5">
    <location>
        <begin position="72"/>
        <end position="253"/>
    </location>
</feature>
<name>A0A171DQ87_9ACTN</name>